<dbReference type="AlphaFoldDB" id="A0A7E4VGS0"/>
<dbReference type="InterPro" id="IPR036084">
    <property type="entry name" value="Ser_inhib-like_sf"/>
</dbReference>
<dbReference type="Proteomes" id="UP000492821">
    <property type="component" value="Unassembled WGS sequence"/>
</dbReference>
<evidence type="ECO:0000256" key="4">
    <source>
        <dbReference type="SAM" id="SignalP"/>
    </source>
</evidence>
<feature type="domain" description="TIL" evidence="5">
    <location>
        <begin position="96"/>
        <end position="151"/>
    </location>
</feature>
<evidence type="ECO:0000259" key="5">
    <source>
        <dbReference type="Pfam" id="PF01826"/>
    </source>
</evidence>
<dbReference type="CDD" id="cd19941">
    <property type="entry name" value="TIL"/>
    <property type="match status" value="1"/>
</dbReference>
<dbReference type="PANTHER" id="PTHR23259">
    <property type="entry name" value="RIDDLE"/>
    <property type="match status" value="1"/>
</dbReference>
<dbReference type="GO" id="GO:0004867">
    <property type="term" value="F:serine-type endopeptidase inhibitor activity"/>
    <property type="evidence" value="ECO:0007669"/>
    <property type="project" value="UniProtKB-KW"/>
</dbReference>
<keyword evidence="6" id="KW-1185">Reference proteome</keyword>
<feature type="signal peptide" evidence="4">
    <location>
        <begin position="1"/>
        <end position="23"/>
    </location>
</feature>
<dbReference type="Gene3D" id="2.10.25.10">
    <property type="entry name" value="Laminin"/>
    <property type="match status" value="2"/>
</dbReference>
<reference evidence="7" key="2">
    <citation type="submission" date="2020-10" db="UniProtKB">
        <authorList>
            <consortium name="WormBaseParasite"/>
        </authorList>
    </citation>
    <scope>IDENTIFICATION</scope>
</reference>
<reference evidence="6" key="1">
    <citation type="journal article" date="2013" name="Genetics">
        <title>The draft genome and transcriptome of Panagrellus redivivus are shaped by the harsh demands of a free-living lifestyle.</title>
        <authorList>
            <person name="Srinivasan J."/>
            <person name="Dillman A.R."/>
            <person name="Macchietto M.G."/>
            <person name="Heikkinen L."/>
            <person name="Lakso M."/>
            <person name="Fracchia K.M."/>
            <person name="Antoshechkin I."/>
            <person name="Mortazavi A."/>
            <person name="Wong G."/>
            <person name="Sternberg P.W."/>
        </authorList>
    </citation>
    <scope>NUCLEOTIDE SEQUENCE [LARGE SCALE GENOMIC DNA]</scope>
    <source>
        <strain evidence="6">MT8872</strain>
    </source>
</reference>
<dbReference type="Pfam" id="PF01826">
    <property type="entry name" value="TIL"/>
    <property type="match status" value="1"/>
</dbReference>
<evidence type="ECO:0000313" key="7">
    <source>
        <dbReference type="WBParaSite" id="Pan_g2066.t1"/>
    </source>
</evidence>
<accession>A0A7E4VGS0</accession>
<proteinExistence type="predicted"/>
<dbReference type="SUPFAM" id="SSF57567">
    <property type="entry name" value="Serine protease inhibitors"/>
    <property type="match status" value="2"/>
</dbReference>
<dbReference type="InterPro" id="IPR051368">
    <property type="entry name" value="SerProtInhib-TIL_Domain"/>
</dbReference>
<dbReference type="WBParaSite" id="Pan_g2066.t1">
    <property type="protein sequence ID" value="Pan_g2066.t1"/>
    <property type="gene ID" value="Pan_g2066"/>
</dbReference>
<evidence type="ECO:0000256" key="3">
    <source>
        <dbReference type="ARBA" id="ARBA00023157"/>
    </source>
</evidence>
<evidence type="ECO:0000256" key="1">
    <source>
        <dbReference type="ARBA" id="ARBA00022690"/>
    </source>
</evidence>
<feature type="chain" id="PRO_5028950210" evidence="4">
    <location>
        <begin position="24"/>
        <end position="155"/>
    </location>
</feature>
<keyword evidence="4" id="KW-0732">Signal</keyword>
<dbReference type="PANTHER" id="PTHR23259:SF70">
    <property type="entry name" value="ACCESSORY GLAND PROTEIN ACP62F-RELATED"/>
    <property type="match status" value="1"/>
</dbReference>
<name>A0A7E4VGS0_PANRE</name>
<sequence length="155" mass="17020">MSTTMSTINTFSILLLIATASLATVCPDNEFVPDCNPIEPTCEDPLPHPLKGCPTTGACHCLPNFYRHNGTCVSADECGNFVDGFNAILLDAIDSCKANEKWYACGRQELTCLSIRFRFHPIMMWCLRPGCYCADGLVRDEKLGCISVNDCPKTT</sequence>
<dbReference type="InterPro" id="IPR002919">
    <property type="entry name" value="TIL_dom"/>
</dbReference>
<protein>
    <submittedName>
        <fullName evidence="7">TIL domain-containing protein</fullName>
    </submittedName>
</protein>
<keyword evidence="2" id="KW-0722">Serine protease inhibitor</keyword>
<evidence type="ECO:0000313" key="6">
    <source>
        <dbReference type="Proteomes" id="UP000492821"/>
    </source>
</evidence>
<evidence type="ECO:0000256" key="2">
    <source>
        <dbReference type="ARBA" id="ARBA00022900"/>
    </source>
</evidence>
<organism evidence="6 7">
    <name type="scientific">Panagrellus redivivus</name>
    <name type="common">Microworm</name>
    <dbReference type="NCBI Taxonomy" id="6233"/>
    <lineage>
        <taxon>Eukaryota</taxon>
        <taxon>Metazoa</taxon>
        <taxon>Ecdysozoa</taxon>
        <taxon>Nematoda</taxon>
        <taxon>Chromadorea</taxon>
        <taxon>Rhabditida</taxon>
        <taxon>Tylenchina</taxon>
        <taxon>Panagrolaimomorpha</taxon>
        <taxon>Panagrolaimoidea</taxon>
        <taxon>Panagrolaimidae</taxon>
        <taxon>Panagrellus</taxon>
    </lineage>
</organism>
<keyword evidence="1" id="KW-0646">Protease inhibitor</keyword>
<keyword evidence="3" id="KW-1015">Disulfide bond</keyword>